<evidence type="ECO:0000313" key="3">
    <source>
        <dbReference type="Proteomes" id="UP000614490"/>
    </source>
</evidence>
<dbReference type="EMBL" id="JADZSC010000003">
    <property type="protein sequence ID" value="MBH0231220.1"/>
    <property type="molecule type" value="Genomic_DNA"/>
</dbReference>
<reference evidence="2 3" key="1">
    <citation type="journal article" date="2005" name="Int. J. Syst. Evol. Microbiol.">
        <title>Halobacillus yeomjeoni sp. nov., isolated from a marine solar saltern in Korea.</title>
        <authorList>
            <person name="Yoon J.H."/>
            <person name="Kang S.J."/>
            <person name="Lee C.H."/>
            <person name="Oh H.W."/>
            <person name="Oh T.K."/>
        </authorList>
    </citation>
    <scope>NUCLEOTIDE SEQUENCE [LARGE SCALE GENOMIC DNA]</scope>
    <source>
        <strain evidence="2 3">KCTC 3957</strain>
    </source>
</reference>
<proteinExistence type="predicted"/>
<sequence>MGQQKLLKGVLLGAFVGGAMMLLDKDTREYVGEKSKNAGSACKGYMQHPHEAIHSLRVNYEYLSNRINNGIEDLLQLLDKAEQMLNKVGEINQEVEQKLKKAEDSKEAS</sequence>
<gene>
    <name evidence="2" type="ORF">H0267_13415</name>
</gene>
<protein>
    <submittedName>
        <fullName evidence="2">YtxH domain-containing protein</fullName>
    </submittedName>
</protein>
<comment type="caution">
    <text evidence="2">The sequence shown here is derived from an EMBL/GenBank/DDBJ whole genome shotgun (WGS) entry which is preliminary data.</text>
</comment>
<organism evidence="2 3">
    <name type="scientific">Halobacillus yeomjeoni</name>
    <dbReference type="NCBI Taxonomy" id="311194"/>
    <lineage>
        <taxon>Bacteria</taxon>
        <taxon>Bacillati</taxon>
        <taxon>Bacillota</taxon>
        <taxon>Bacilli</taxon>
        <taxon>Bacillales</taxon>
        <taxon>Bacillaceae</taxon>
        <taxon>Halobacillus</taxon>
    </lineage>
</organism>
<dbReference type="Proteomes" id="UP000614490">
    <property type="component" value="Unassembled WGS sequence"/>
</dbReference>
<evidence type="ECO:0000313" key="2">
    <source>
        <dbReference type="EMBL" id="MBH0231220.1"/>
    </source>
</evidence>
<dbReference type="RefSeq" id="WP_197317860.1">
    <property type="nucleotide sequence ID" value="NZ_JADZSC010000003.1"/>
</dbReference>
<accession>A0A931HXI3</accession>
<dbReference type="AlphaFoldDB" id="A0A931HXI3"/>
<feature type="coiled-coil region" evidence="1">
    <location>
        <begin position="71"/>
        <end position="105"/>
    </location>
</feature>
<name>A0A931HXI3_9BACI</name>
<keyword evidence="3" id="KW-1185">Reference proteome</keyword>
<evidence type="ECO:0000256" key="1">
    <source>
        <dbReference type="SAM" id="Coils"/>
    </source>
</evidence>
<keyword evidence="1" id="KW-0175">Coiled coil</keyword>